<evidence type="ECO:0000256" key="4">
    <source>
        <dbReference type="ARBA" id="ARBA00023002"/>
    </source>
</evidence>
<dbReference type="Pfam" id="PF03460">
    <property type="entry name" value="NIR_SIR_ferr"/>
    <property type="match status" value="2"/>
</dbReference>
<keyword evidence="4 9" id="KW-0560">Oxidoreductase</keyword>
<dbReference type="PANTHER" id="PTHR32439:SF9">
    <property type="entry name" value="BLR3264 PROTEIN"/>
    <property type="match status" value="1"/>
</dbReference>
<evidence type="ECO:0000256" key="3">
    <source>
        <dbReference type="ARBA" id="ARBA00022723"/>
    </source>
</evidence>
<dbReference type="InterPro" id="IPR045854">
    <property type="entry name" value="NO2/SO3_Rdtase_4Fe4S_sf"/>
</dbReference>
<accession>A0A0L0W7P2</accession>
<evidence type="ECO:0000259" key="8">
    <source>
        <dbReference type="Pfam" id="PF03460"/>
    </source>
</evidence>
<dbReference type="EMBL" id="LGSS01000018">
    <property type="protein sequence ID" value="KNF07325.1"/>
    <property type="molecule type" value="Genomic_DNA"/>
</dbReference>
<dbReference type="OrthoDB" id="9803707at2"/>
<feature type="domain" description="Nitrite/Sulfite reductase ferredoxin-like" evidence="8">
    <location>
        <begin position="307"/>
        <end position="368"/>
    </location>
</feature>
<keyword evidence="6" id="KW-0411">Iron-sulfur</keyword>
<dbReference type="RefSeq" id="WP_050356299.1">
    <property type="nucleotide sequence ID" value="NZ_LGSS01000018.1"/>
</dbReference>
<evidence type="ECO:0000259" key="7">
    <source>
        <dbReference type="Pfam" id="PF01077"/>
    </source>
</evidence>
<dbReference type="SUPFAM" id="SSF55124">
    <property type="entry name" value="Nitrite/Sulfite reductase N-terminal domain-like"/>
    <property type="match status" value="2"/>
</dbReference>
<evidence type="ECO:0000256" key="6">
    <source>
        <dbReference type="ARBA" id="ARBA00023014"/>
    </source>
</evidence>
<dbReference type="EC" id="1.7.7.1" evidence="9"/>
<dbReference type="GO" id="GO:0020037">
    <property type="term" value="F:heme binding"/>
    <property type="evidence" value="ECO:0007669"/>
    <property type="project" value="InterPro"/>
</dbReference>
<dbReference type="Gene3D" id="3.30.413.10">
    <property type="entry name" value="Sulfite Reductase Hemoprotein, domain 1"/>
    <property type="match status" value="2"/>
</dbReference>
<dbReference type="PATRIC" id="fig|1503.3.peg.760"/>
<keyword evidence="2" id="KW-0349">Heme</keyword>
<dbReference type="PANTHER" id="PTHR32439">
    <property type="entry name" value="FERREDOXIN--NITRITE REDUCTASE, CHLOROPLASTIC"/>
    <property type="match status" value="1"/>
</dbReference>
<dbReference type="InterPro" id="IPR051329">
    <property type="entry name" value="NIR_SIR_4Fe-4S"/>
</dbReference>
<organism evidence="9 10">
    <name type="scientific">Gottschalkia purinilytica</name>
    <name type="common">Clostridium purinilyticum</name>
    <dbReference type="NCBI Taxonomy" id="1503"/>
    <lineage>
        <taxon>Bacteria</taxon>
        <taxon>Bacillati</taxon>
        <taxon>Bacillota</taxon>
        <taxon>Tissierellia</taxon>
        <taxon>Tissierellales</taxon>
        <taxon>Gottschalkiaceae</taxon>
        <taxon>Gottschalkia</taxon>
    </lineage>
</organism>
<dbReference type="Gene3D" id="3.90.480.10">
    <property type="entry name" value="Sulfite Reductase Hemoprotein,Domain 2"/>
    <property type="match status" value="1"/>
</dbReference>
<feature type="domain" description="Nitrite/Sulfite reductase ferredoxin-like" evidence="8">
    <location>
        <begin position="42"/>
        <end position="106"/>
    </location>
</feature>
<proteinExistence type="predicted"/>
<sequence>MFKAPEYTKSYIENYEAKVKEYQEKGEKEVPFKSFGAVTGVYQERSGTTYMVRPRTPGGIITLKQLKKVSEVADKYSHGEFRFTTRQDIQFHKVTIENTIKIMKELIPVNVYTVGTGGNTARNVACSPLSGVEKDEAFDVTQYAMETTNYVVKDENSCKFPRKFKIAYSNNEKDTGSATFADLGFVAKIENGKKLFEVYGGGGFGSGPRMSLKLEDSIEPKDVLYYVEAMKQFFYEEGDRENRHKARVRHIVHRLGEEEFKDRFNRYLEEARKLDNLELNIEEKQEEKPWRKSKKIDSNIVSENKIEGLYSIYIHPKRGNISTSNLNKIIDFIDKLEYEVSIRLSPTQGFYIRDLNGEDAEKLLNIVKDFVSTYDIDNSISCVGADTCRVGVNSSQTLLKSIIDRFKDVDDNIKSQLPRVFISGCPSSCGQHQRGIISFSGKIKKIDGEVVPIYSVYFGGKVGAGVATLAERYGDIIGSKVPEFLYDVANLKKDLGYEDFEKLVDDRIEDLKELISKYSV</sequence>
<dbReference type="GO" id="GO:0046872">
    <property type="term" value="F:metal ion binding"/>
    <property type="evidence" value="ECO:0007669"/>
    <property type="project" value="UniProtKB-KW"/>
</dbReference>
<dbReference type="Pfam" id="PF01077">
    <property type="entry name" value="NIR_SIR"/>
    <property type="match status" value="1"/>
</dbReference>
<dbReference type="GO" id="GO:0048307">
    <property type="term" value="F:ferredoxin-nitrite reductase activity"/>
    <property type="evidence" value="ECO:0007669"/>
    <property type="project" value="UniProtKB-EC"/>
</dbReference>
<dbReference type="STRING" id="1503.CLPU_18c00070"/>
<comment type="caution">
    <text evidence="9">The sequence shown here is derived from an EMBL/GenBank/DDBJ whole genome shotgun (WGS) entry which is preliminary data.</text>
</comment>
<dbReference type="GO" id="GO:0051539">
    <property type="term" value="F:4 iron, 4 sulfur cluster binding"/>
    <property type="evidence" value="ECO:0007669"/>
    <property type="project" value="UniProtKB-KW"/>
</dbReference>
<keyword evidence="3" id="KW-0479">Metal-binding</keyword>
<evidence type="ECO:0000256" key="2">
    <source>
        <dbReference type="ARBA" id="ARBA00022617"/>
    </source>
</evidence>
<keyword evidence="5" id="KW-0408">Iron</keyword>
<evidence type="ECO:0000256" key="5">
    <source>
        <dbReference type="ARBA" id="ARBA00023004"/>
    </source>
</evidence>
<evidence type="ECO:0000313" key="10">
    <source>
        <dbReference type="Proteomes" id="UP000037267"/>
    </source>
</evidence>
<dbReference type="InterPro" id="IPR005117">
    <property type="entry name" value="NiRdtase/SiRdtase_haem-b_fer"/>
</dbReference>
<reference evidence="10" key="1">
    <citation type="submission" date="2015-07" db="EMBL/GenBank/DDBJ databases">
        <title>Draft genome sequence of the purine-degrading Gottschalkia purinilyticum DSM 1384 (formerly Clostridium purinilyticum).</title>
        <authorList>
            <person name="Poehlein A."/>
            <person name="Schiel-Bengelsdorf B."/>
            <person name="Bengelsdorf F.R."/>
            <person name="Daniel R."/>
            <person name="Duerre P."/>
        </authorList>
    </citation>
    <scope>NUCLEOTIDE SEQUENCE [LARGE SCALE GENOMIC DNA]</scope>
    <source>
        <strain evidence="10">DSM 1384</strain>
    </source>
</reference>
<dbReference type="Proteomes" id="UP000037267">
    <property type="component" value="Unassembled WGS sequence"/>
</dbReference>
<evidence type="ECO:0000313" key="9">
    <source>
        <dbReference type="EMBL" id="KNF07325.1"/>
    </source>
</evidence>
<protein>
    <submittedName>
        <fullName evidence="9">Ferredoxin--nitrite reductase NasD</fullName>
        <ecNumber evidence="9">1.7.7.1</ecNumber>
    </submittedName>
</protein>
<dbReference type="SUPFAM" id="SSF56014">
    <property type="entry name" value="Nitrite and sulphite reductase 4Fe-4S domain-like"/>
    <property type="match status" value="2"/>
</dbReference>
<feature type="domain" description="Nitrite/sulphite reductase 4Fe-4S" evidence="7">
    <location>
        <begin position="118"/>
        <end position="270"/>
    </location>
</feature>
<dbReference type="InterPro" id="IPR036136">
    <property type="entry name" value="Nit/Sulf_reduc_fer-like_dom_sf"/>
</dbReference>
<dbReference type="AlphaFoldDB" id="A0A0L0W7P2"/>
<keyword evidence="1" id="KW-0004">4Fe-4S</keyword>
<dbReference type="InterPro" id="IPR006067">
    <property type="entry name" value="NO2/SO3_Rdtase_4Fe4S_dom"/>
</dbReference>
<keyword evidence="10" id="KW-1185">Reference proteome</keyword>
<name>A0A0L0W7P2_GOTPU</name>
<evidence type="ECO:0000256" key="1">
    <source>
        <dbReference type="ARBA" id="ARBA00022485"/>
    </source>
</evidence>
<gene>
    <name evidence="9" type="primary">nasD</name>
    <name evidence="9" type="ORF">CLPU_18c00070</name>
</gene>